<gene>
    <name evidence="1" type="ORF">CAQU_09905</name>
</gene>
<organism evidence="1 2">
    <name type="scientific">Corynebacterium aquilae DSM 44791</name>
    <dbReference type="NCBI Taxonomy" id="1431546"/>
    <lineage>
        <taxon>Bacteria</taxon>
        <taxon>Bacillati</taxon>
        <taxon>Actinomycetota</taxon>
        <taxon>Actinomycetes</taxon>
        <taxon>Mycobacteriales</taxon>
        <taxon>Corynebacteriaceae</taxon>
        <taxon>Corynebacterium</taxon>
    </lineage>
</organism>
<accession>A0A1L7CHP1</accession>
<evidence type="ECO:0000313" key="2">
    <source>
        <dbReference type="Proteomes" id="UP000185478"/>
    </source>
</evidence>
<dbReference type="KEGG" id="caqu:CAQU_09905"/>
<dbReference type="PANTHER" id="PTHR41287:SF1">
    <property type="entry name" value="PROTEIN YMFN"/>
    <property type="match status" value="1"/>
</dbReference>
<dbReference type="PANTHER" id="PTHR41287">
    <property type="match status" value="1"/>
</dbReference>
<proteinExistence type="predicted"/>
<protein>
    <submittedName>
        <fullName evidence="1">Terminase</fullName>
    </submittedName>
</protein>
<dbReference type="STRING" id="1431546.CAQU_09905"/>
<dbReference type="EMBL" id="CP009245">
    <property type="protein sequence ID" value="APT85325.1"/>
    <property type="molecule type" value="Genomic_DNA"/>
</dbReference>
<dbReference type="Proteomes" id="UP000185478">
    <property type="component" value="Chromosome"/>
</dbReference>
<dbReference type="InterPro" id="IPR027417">
    <property type="entry name" value="P-loop_NTPase"/>
</dbReference>
<reference evidence="1 2" key="1">
    <citation type="submission" date="2014-08" db="EMBL/GenBank/DDBJ databases">
        <title>Complete genome sequence of Corynebacterium aquilae S-613T(T) (=DSM 44791(T)), isolated from the choana of a healthy golden eagle.</title>
        <authorList>
            <person name="Ruckert C."/>
            <person name="Albersmeier A."/>
            <person name="Winkler A."/>
            <person name="Kalinowski J."/>
        </authorList>
    </citation>
    <scope>NUCLEOTIDE SEQUENCE [LARGE SCALE GENOMIC DNA]</scope>
    <source>
        <strain evidence="1 2">S-613</strain>
    </source>
</reference>
<sequence>MYPWQEWLLKHGLELTPEGEFRFKTVLVLVARQNGKTTVMKVLGLWRLFVYGAGEIVSTAQTLGVAVATLEEAFKLAAFNPVLRQFLKDNPRDDSGAFNGAWISRVNGANHFALKMAPVPEALDKLKSNLPTWRVAVNDRGGGRSLSADMVFLDELREHLTYEGWKAAVPTSIARPRSQVWGFSNAGDKRSVVLRDQRTKAIARIEAGNTADTQTALFEWSALPERDIHDVDGYAEANPSMGYGAISESTLRATAADTSDPDGFRTEHLCQWVEHTEQGKIHPGLWEKNIDEASAIAEDSPLAVGIDVAPDGTFTSIAVAGEREDGRTHVEVVAVRAGFRWVADWLNARRGSWFNGEVALQVKGAPSATLAPLLEDAGITVIPWQGSDMSKAVIGFYDSLREGTIHYLKQPALTESALGIRERRYGDLFFWDRGKSMADPSPLIAVNIAWWLLRYPPEDGFVSAYSAEDFDTPLEEVDSEDSGVLIV</sequence>
<dbReference type="Gene3D" id="3.40.50.300">
    <property type="entry name" value="P-loop containing nucleotide triphosphate hydrolases"/>
    <property type="match status" value="1"/>
</dbReference>
<name>A0A1L7CHP1_9CORY</name>
<dbReference type="InterPro" id="IPR005021">
    <property type="entry name" value="Terminase_largesu-like"/>
</dbReference>
<evidence type="ECO:0000313" key="1">
    <source>
        <dbReference type="EMBL" id="APT85325.1"/>
    </source>
</evidence>
<keyword evidence="2" id="KW-1185">Reference proteome</keyword>
<dbReference type="AlphaFoldDB" id="A0A1L7CHP1"/>